<feature type="coiled-coil region" evidence="2">
    <location>
        <begin position="51"/>
        <end position="327"/>
    </location>
</feature>
<dbReference type="PROSITE" id="PS50118">
    <property type="entry name" value="HMG_BOX_2"/>
    <property type="match status" value="1"/>
</dbReference>
<keyword evidence="1" id="KW-0238">DNA-binding</keyword>
<keyword evidence="1" id="KW-0539">Nucleus</keyword>
<dbReference type="GO" id="GO:0003677">
    <property type="term" value="F:DNA binding"/>
    <property type="evidence" value="ECO:0007669"/>
    <property type="project" value="UniProtKB-UniRule"/>
</dbReference>
<dbReference type="InterPro" id="IPR036910">
    <property type="entry name" value="HMG_box_dom_sf"/>
</dbReference>
<feature type="domain" description="HMG box" evidence="4">
    <location>
        <begin position="386"/>
        <end position="454"/>
    </location>
</feature>
<dbReference type="SMART" id="SM00398">
    <property type="entry name" value="HMG"/>
    <property type="match status" value="1"/>
</dbReference>
<reference evidence="6" key="1">
    <citation type="submission" date="2022-11" db="UniProtKB">
        <authorList>
            <consortium name="WormBaseParasite"/>
        </authorList>
    </citation>
    <scope>IDENTIFICATION</scope>
</reference>
<dbReference type="AlphaFoldDB" id="A0A914PGC2"/>
<proteinExistence type="predicted"/>
<evidence type="ECO:0000256" key="2">
    <source>
        <dbReference type="SAM" id="Coils"/>
    </source>
</evidence>
<evidence type="ECO:0000313" key="6">
    <source>
        <dbReference type="WBParaSite" id="PDA_v2.g1732.t1"/>
    </source>
</evidence>
<feature type="DNA-binding region" description="HMG box" evidence="1">
    <location>
        <begin position="386"/>
        <end position="454"/>
    </location>
</feature>
<keyword evidence="5" id="KW-1185">Reference proteome</keyword>
<dbReference type="Pfam" id="PF00505">
    <property type="entry name" value="HMG_box"/>
    <property type="match status" value="1"/>
</dbReference>
<dbReference type="Gene3D" id="1.10.30.10">
    <property type="entry name" value="High mobility group box domain"/>
    <property type="match status" value="1"/>
</dbReference>
<evidence type="ECO:0000259" key="4">
    <source>
        <dbReference type="PROSITE" id="PS50118"/>
    </source>
</evidence>
<organism evidence="5 6">
    <name type="scientific">Panagrolaimus davidi</name>
    <dbReference type="NCBI Taxonomy" id="227884"/>
    <lineage>
        <taxon>Eukaryota</taxon>
        <taxon>Metazoa</taxon>
        <taxon>Ecdysozoa</taxon>
        <taxon>Nematoda</taxon>
        <taxon>Chromadorea</taxon>
        <taxon>Rhabditida</taxon>
        <taxon>Tylenchina</taxon>
        <taxon>Panagrolaimomorpha</taxon>
        <taxon>Panagrolaimoidea</taxon>
        <taxon>Panagrolaimidae</taxon>
        <taxon>Panagrolaimus</taxon>
    </lineage>
</organism>
<feature type="compositionally biased region" description="Polar residues" evidence="3">
    <location>
        <begin position="346"/>
        <end position="361"/>
    </location>
</feature>
<dbReference type="InterPro" id="IPR009071">
    <property type="entry name" value="HMG_box_dom"/>
</dbReference>
<dbReference type="WBParaSite" id="PDA_v2.g1732.t1">
    <property type="protein sequence ID" value="PDA_v2.g1732.t1"/>
    <property type="gene ID" value="PDA_v2.g1732"/>
</dbReference>
<accession>A0A914PGC2</accession>
<dbReference type="SUPFAM" id="SSF47095">
    <property type="entry name" value="HMG-box"/>
    <property type="match status" value="1"/>
</dbReference>
<dbReference type="GO" id="GO:0005634">
    <property type="term" value="C:nucleus"/>
    <property type="evidence" value="ECO:0007669"/>
    <property type="project" value="UniProtKB-UniRule"/>
</dbReference>
<protein>
    <submittedName>
        <fullName evidence="6">HMG box domain-containing protein</fullName>
    </submittedName>
</protein>
<name>A0A914PGC2_9BILA</name>
<dbReference type="Proteomes" id="UP000887578">
    <property type="component" value="Unplaced"/>
</dbReference>
<evidence type="ECO:0000256" key="3">
    <source>
        <dbReference type="SAM" id="MobiDB-lite"/>
    </source>
</evidence>
<evidence type="ECO:0000256" key="1">
    <source>
        <dbReference type="PROSITE-ProRule" id="PRU00267"/>
    </source>
</evidence>
<keyword evidence="2" id="KW-0175">Coiled coil</keyword>
<evidence type="ECO:0000313" key="5">
    <source>
        <dbReference type="Proteomes" id="UP000887578"/>
    </source>
</evidence>
<feature type="region of interest" description="Disordered" evidence="3">
    <location>
        <begin position="346"/>
        <end position="367"/>
    </location>
</feature>
<sequence>MINKILQERYHYLTECNKLQTQSSYFRRSYVNEEKKFKETQAKLISEIAKNQQFLNTIKNLEFENKKLKETLDSTTSGNEQLKKKNQILEDSNIELNQKINVFKQKVKSVKECEEFIGLKMEEIEKLKEKILADERNFNKLQNQIHDLKIQLSSAESTMEKFNIENAKLQNQLSDFNNRSISADRRFKELQKTMDSVNSENQQLFNKIKVLEEENFGVNQKITEMKSENDKKFQHILTLKNDENGKLKTEIEELIKEKGKIIIEFSERELNEKLKSREVEKKLKEFENRRKKFTVEIEKACGITFAMEEISRKRQRMNDENQQIFANSPIPSLNLQIQQHLLGHSDSLSQNQTNPPVTSSTTDKENSNRITEISALKRYETQPKFDEKTRKGYILFSTETRKRIITENQDAGFAEISKLIGIEWNKLSNEKKYEYESRAQLISKERAEYVRQKL</sequence>